<dbReference type="InterPro" id="IPR000719">
    <property type="entry name" value="Prot_kinase_dom"/>
</dbReference>
<dbReference type="PROSITE" id="PS00108">
    <property type="entry name" value="PROTEIN_KINASE_ST"/>
    <property type="match status" value="1"/>
</dbReference>
<dbReference type="Proteomes" id="UP000324233">
    <property type="component" value="Chromosome"/>
</dbReference>
<feature type="compositionally biased region" description="Gly residues" evidence="9">
    <location>
        <begin position="135"/>
        <end position="149"/>
    </location>
</feature>
<evidence type="ECO:0000256" key="3">
    <source>
        <dbReference type="ARBA" id="ARBA00010886"/>
    </source>
</evidence>
<feature type="region of interest" description="Disordered" evidence="9">
    <location>
        <begin position="338"/>
        <end position="394"/>
    </location>
</feature>
<dbReference type="SUPFAM" id="SSF48452">
    <property type="entry name" value="TPR-like"/>
    <property type="match status" value="3"/>
</dbReference>
<feature type="region of interest" description="Disordered" evidence="9">
    <location>
        <begin position="113"/>
        <end position="151"/>
    </location>
</feature>
<keyword evidence="5" id="KW-0547">Nucleotide-binding</keyword>
<sequence>MQEINEDLLLAALAVLTGALRRDELHAAMAALSARPEGRLEEVFREQGLLDGPRIGALRVLAAGHLERHNGDLLSSLQAWNAETLTHEILTEIEDAAPRTLLAQTLAEALGSTIRAPERPPGDDPEATAALGAGPAAGAGAAAGAGPGAGRARELPRLTQEQRFQRINLHARGGIGQVWRARDLELQRDVALKEIQPEFAGRADQNDRFLLEAEITGNLEHPGIVPVYSLGSDARGRPFYAMRLIRGESLSEAIRRFHRGRDEPAAGRRRGRSEWGVEFQQLLRRFLEVCDAMEYAHSRGVLHRDLKPANIMLGEYGETLIVDWGLAKVLGRADVAAGAPPAAGGEPAAGEPAGGDGEATSPPPPPAEGIGTPPADRTMQGTKMGTPSYMSPEQARGDIDKLGKASDVYSLGATLYELLAGRRPLADLKPHEILVRVASGDVPPPRAVLATIPPALEAVCRKAMAFLPEDRYPSARELALDLEHWIADEPVSAFPEGRTQRLSRWLRRHRTWTYAAAASLVAITLISTAAMIRLDAARNDAEANFEAALDAVNRYLTGVSENELLKKYDTLDVSELRRELLGTALPFYKEFVKKRGQDPRLREQLAGAYYRLGDISRFVSPTSEALAYYRSSLDLWRALAAAAPEDPARRLRVADCLFAIGEITDAAHSEDAVASLSEAMTIYERASEARPQEPRFRRMVASCLSEIGYRHSLASRPEEAMDALHRAREILEALIAAAPGDDLDYKKALAFVIDRMGFVEYHRGRGDAAMRSYGEFQKVCREIFDGVKEGPKPLELQHMLATSYENIGAIRVDQGLRESALRAYREAESYRLRLVELAGSVREYQAALARNEWSMAHVEHDLGHPAEALALAARSRAILEKLRGDDPDEPSYRRQLARVATLEGVIHDEARRNDLALKPFEEALGLQEQIEPGAGDDPELKNEICVSLSNLGETHADMGRPDLAMPHFREALDRRIALLAARPDVPAYAAQLAGLAIAMGDIERQQADPSSAAATFARARDALDRIPAPAPDEGVLAALRAQLLDREARALAERGEAPEASGRLERAATLAREALRREAPDGAAAGSLRGALSETLRDLAGLPRPGPHGPRADRLRAERADLWKARPPREPLDLAAREAASANCIGYGETPLPPAGEEARRSDRGVAISHLRIAIRRGLPDPDALRSQPDLGPLLRDGPAWPDEEFPDIPAQPFRL</sequence>
<dbReference type="EMBL" id="CP042997">
    <property type="protein sequence ID" value="QEH36015.1"/>
    <property type="molecule type" value="Genomic_DNA"/>
</dbReference>
<accession>A0A5B9W7F2</accession>
<evidence type="ECO:0000256" key="4">
    <source>
        <dbReference type="ARBA" id="ARBA00022679"/>
    </source>
</evidence>
<evidence type="ECO:0000256" key="8">
    <source>
        <dbReference type="ARBA" id="ARBA00023212"/>
    </source>
</evidence>
<evidence type="ECO:0000313" key="12">
    <source>
        <dbReference type="Proteomes" id="UP000324233"/>
    </source>
</evidence>
<feature type="region of interest" description="Disordered" evidence="9">
    <location>
        <begin position="1178"/>
        <end position="1216"/>
    </location>
</feature>
<dbReference type="InterPro" id="IPR011009">
    <property type="entry name" value="Kinase-like_dom_sf"/>
</dbReference>
<keyword evidence="12" id="KW-1185">Reference proteome</keyword>
<dbReference type="AlphaFoldDB" id="A0A5B9W7F2"/>
<reference evidence="11 12" key="1">
    <citation type="submission" date="2019-08" db="EMBL/GenBank/DDBJ databases">
        <title>Deep-cultivation of Planctomycetes and their phenomic and genomic characterization uncovers novel biology.</title>
        <authorList>
            <person name="Wiegand S."/>
            <person name="Jogler M."/>
            <person name="Boedeker C."/>
            <person name="Pinto D."/>
            <person name="Vollmers J."/>
            <person name="Rivas-Marin E."/>
            <person name="Kohn T."/>
            <person name="Peeters S.H."/>
            <person name="Heuer A."/>
            <person name="Rast P."/>
            <person name="Oberbeckmann S."/>
            <person name="Bunk B."/>
            <person name="Jeske O."/>
            <person name="Meyerdierks A."/>
            <person name="Storesund J.E."/>
            <person name="Kallscheuer N."/>
            <person name="Luecker S."/>
            <person name="Lage O.M."/>
            <person name="Pohl T."/>
            <person name="Merkel B.J."/>
            <person name="Hornburger P."/>
            <person name="Mueller R.-W."/>
            <person name="Bruemmer F."/>
            <person name="Labrenz M."/>
            <person name="Spormann A.M."/>
            <person name="Op den Camp H."/>
            <person name="Overmann J."/>
            <person name="Amann R."/>
            <person name="Jetten M.S.M."/>
            <person name="Mascher T."/>
            <person name="Medema M.H."/>
            <person name="Devos D.P."/>
            <person name="Kaster A.-K."/>
            <person name="Ovreas L."/>
            <person name="Rohde M."/>
            <person name="Galperin M.Y."/>
            <person name="Jogler C."/>
        </authorList>
    </citation>
    <scope>NUCLEOTIDE SEQUENCE [LARGE SCALE GENOMIC DNA]</scope>
    <source>
        <strain evidence="11 12">OJF2</strain>
    </source>
</reference>
<comment type="subcellular location">
    <subcellularLocation>
        <location evidence="1">Cytoplasm</location>
        <location evidence="1">Cytoskeleton</location>
        <location evidence="1">Microtubule organizing center</location>
        <location evidence="1">Centrosome</location>
    </subcellularLocation>
    <subcellularLocation>
        <location evidence="2">Cytoplasm</location>
        <location evidence="2">Cytoskeleton</location>
        <location evidence="2">Spindle pole</location>
    </subcellularLocation>
</comment>
<evidence type="ECO:0000256" key="9">
    <source>
        <dbReference type="SAM" id="MobiDB-lite"/>
    </source>
</evidence>
<dbReference type="SMART" id="SM00220">
    <property type="entry name" value="S_TKc"/>
    <property type="match status" value="1"/>
</dbReference>
<dbReference type="PANTHER" id="PTHR43289">
    <property type="entry name" value="MITOGEN-ACTIVATED PROTEIN KINASE KINASE KINASE 20-RELATED"/>
    <property type="match status" value="1"/>
</dbReference>
<feature type="compositionally biased region" description="Low complexity" evidence="9">
    <location>
        <begin position="338"/>
        <end position="351"/>
    </location>
</feature>
<dbReference type="Gene3D" id="3.30.200.20">
    <property type="entry name" value="Phosphorylase Kinase, domain 1"/>
    <property type="match status" value="1"/>
</dbReference>
<keyword evidence="4 11" id="KW-0808">Transferase</keyword>
<evidence type="ECO:0000256" key="5">
    <source>
        <dbReference type="ARBA" id="ARBA00022741"/>
    </source>
</evidence>
<evidence type="ECO:0000313" key="11">
    <source>
        <dbReference type="EMBL" id="QEH36015.1"/>
    </source>
</evidence>
<dbReference type="GO" id="GO:0005813">
    <property type="term" value="C:centrosome"/>
    <property type="evidence" value="ECO:0007669"/>
    <property type="project" value="UniProtKB-SubCell"/>
</dbReference>
<dbReference type="GO" id="GO:0000922">
    <property type="term" value="C:spindle pole"/>
    <property type="evidence" value="ECO:0007669"/>
    <property type="project" value="UniProtKB-SubCell"/>
</dbReference>
<dbReference type="Pfam" id="PF13374">
    <property type="entry name" value="TPR_10"/>
    <property type="match status" value="1"/>
</dbReference>
<dbReference type="Pfam" id="PF00069">
    <property type="entry name" value="Pkinase"/>
    <property type="match status" value="1"/>
</dbReference>
<name>A0A5B9W7F2_9BACT</name>
<evidence type="ECO:0000256" key="7">
    <source>
        <dbReference type="ARBA" id="ARBA00022840"/>
    </source>
</evidence>
<dbReference type="PANTHER" id="PTHR43289:SF6">
    <property type="entry name" value="SERINE_THREONINE-PROTEIN KINASE NEKL-3"/>
    <property type="match status" value="1"/>
</dbReference>
<dbReference type="RefSeq" id="WP_148595742.1">
    <property type="nucleotide sequence ID" value="NZ_CP042997.1"/>
</dbReference>
<dbReference type="SUPFAM" id="SSF56112">
    <property type="entry name" value="Protein kinase-like (PK-like)"/>
    <property type="match status" value="1"/>
</dbReference>
<protein>
    <submittedName>
        <fullName evidence="11">Serine/threonine-protein kinase PknD</fullName>
        <ecNumber evidence="11">2.7.11.1</ecNumber>
    </submittedName>
</protein>
<dbReference type="EC" id="2.7.11.1" evidence="11"/>
<dbReference type="InterPro" id="IPR001245">
    <property type="entry name" value="Ser-Thr/Tyr_kinase_cat_dom"/>
</dbReference>
<feature type="domain" description="Protein kinase" evidence="10">
    <location>
        <begin position="164"/>
        <end position="486"/>
    </location>
</feature>
<comment type="similarity">
    <text evidence="3">Belongs to the protein kinase superfamily. NEK Ser/Thr protein kinase family. NIMA subfamily.</text>
</comment>
<dbReference type="KEGG" id="agv:OJF2_45730"/>
<dbReference type="InterPro" id="IPR008271">
    <property type="entry name" value="Ser/Thr_kinase_AS"/>
</dbReference>
<keyword evidence="8" id="KW-0206">Cytoskeleton</keyword>
<keyword evidence="8" id="KW-0963">Cytoplasm</keyword>
<dbReference type="PROSITE" id="PS50011">
    <property type="entry name" value="PROTEIN_KINASE_DOM"/>
    <property type="match status" value="1"/>
</dbReference>
<dbReference type="Gene3D" id="1.10.510.10">
    <property type="entry name" value="Transferase(Phosphotransferase) domain 1"/>
    <property type="match status" value="1"/>
</dbReference>
<dbReference type="GO" id="GO:0004674">
    <property type="term" value="F:protein serine/threonine kinase activity"/>
    <property type="evidence" value="ECO:0007669"/>
    <property type="project" value="UniProtKB-EC"/>
</dbReference>
<evidence type="ECO:0000259" key="10">
    <source>
        <dbReference type="PROSITE" id="PS50011"/>
    </source>
</evidence>
<evidence type="ECO:0000256" key="1">
    <source>
        <dbReference type="ARBA" id="ARBA00004300"/>
    </source>
</evidence>
<keyword evidence="6 11" id="KW-0418">Kinase</keyword>
<dbReference type="InterPro" id="IPR011990">
    <property type="entry name" value="TPR-like_helical_dom_sf"/>
</dbReference>
<proteinExistence type="inferred from homology"/>
<dbReference type="OrthoDB" id="6111975at2"/>
<dbReference type="CDD" id="cd14014">
    <property type="entry name" value="STKc_PknB_like"/>
    <property type="match status" value="1"/>
</dbReference>
<evidence type="ECO:0000256" key="6">
    <source>
        <dbReference type="ARBA" id="ARBA00022777"/>
    </source>
</evidence>
<organism evidence="11 12">
    <name type="scientific">Aquisphaera giovannonii</name>
    <dbReference type="NCBI Taxonomy" id="406548"/>
    <lineage>
        <taxon>Bacteria</taxon>
        <taxon>Pseudomonadati</taxon>
        <taxon>Planctomycetota</taxon>
        <taxon>Planctomycetia</taxon>
        <taxon>Isosphaerales</taxon>
        <taxon>Isosphaeraceae</taxon>
        <taxon>Aquisphaera</taxon>
    </lineage>
</organism>
<gene>
    <name evidence="11" type="primary">pknD_7</name>
    <name evidence="11" type="ORF">OJF2_45730</name>
</gene>
<evidence type="ECO:0000256" key="2">
    <source>
        <dbReference type="ARBA" id="ARBA00004647"/>
    </source>
</evidence>
<keyword evidence="7" id="KW-0067">ATP-binding</keyword>
<dbReference type="Gene3D" id="1.25.40.10">
    <property type="entry name" value="Tetratricopeptide repeat domain"/>
    <property type="match status" value="3"/>
</dbReference>
<dbReference type="InterPro" id="IPR019734">
    <property type="entry name" value="TPR_rpt"/>
</dbReference>
<dbReference type="SMART" id="SM00028">
    <property type="entry name" value="TPR"/>
    <property type="match status" value="6"/>
</dbReference>
<feature type="compositionally biased region" description="Polar residues" evidence="9">
    <location>
        <begin position="379"/>
        <end position="391"/>
    </location>
</feature>
<dbReference type="GO" id="GO:0005524">
    <property type="term" value="F:ATP binding"/>
    <property type="evidence" value="ECO:0007669"/>
    <property type="project" value="UniProtKB-KW"/>
</dbReference>
<dbReference type="Pfam" id="PF07714">
    <property type="entry name" value="PK_Tyr_Ser-Thr"/>
    <property type="match status" value="1"/>
</dbReference>